<evidence type="ECO:0000313" key="2">
    <source>
        <dbReference type="Proteomes" id="UP000061432"/>
    </source>
</evidence>
<sequence length="80" mass="8957">MGLMVPGWAWRGDDAPVATRAPYTRGPACQRVCRHPMSQHLRPPCRVGMRPNVVRRHRLCVRATRGAAGARRLPPGRRHG</sequence>
<reference evidence="1 2" key="1">
    <citation type="journal article" date="2015" name="Genome Announc.">
        <title>Complete Genome Sequence of Methylobacterium aquaticum Strain 22A, Isolated from Racomitrium japonicum Moss.</title>
        <authorList>
            <person name="Tani A."/>
            <person name="Ogura Y."/>
            <person name="Hayashi T."/>
            <person name="Kimbara K."/>
        </authorList>
    </citation>
    <scope>NUCLEOTIDE SEQUENCE [LARGE SCALE GENOMIC DNA]</scope>
    <source>
        <strain evidence="1 2">MA-22A</strain>
        <plasmid evidence="2">Plasmid pMaq22A_1p DNA</plasmid>
    </source>
</reference>
<geneLocation type="plasmid" evidence="2">
    <name>pMaq22A_1p DNA</name>
</geneLocation>
<accession>A0A1Y0ZGE9</accession>
<evidence type="ECO:0000313" key="1">
    <source>
        <dbReference type="EMBL" id="BAR47296.1"/>
    </source>
</evidence>
<keyword evidence="1" id="KW-0614">Plasmid</keyword>
<dbReference type="EMBL" id="AP014705">
    <property type="protein sequence ID" value="BAR47296.1"/>
    <property type="molecule type" value="Genomic_DNA"/>
</dbReference>
<organism evidence="1 2">
    <name type="scientific">Methylobacterium aquaticum</name>
    <dbReference type="NCBI Taxonomy" id="270351"/>
    <lineage>
        <taxon>Bacteria</taxon>
        <taxon>Pseudomonadati</taxon>
        <taxon>Pseudomonadota</taxon>
        <taxon>Alphaproteobacteria</taxon>
        <taxon>Hyphomicrobiales</taxon>
        <taxon>Methylobacteriaceae</taxon>
        <taxon>Methylobacterium</taxon>
    </lineage>
</organism>
<gene>
    <name evidence="1" type="ORF">Maq22A_1p38340</name>
</gene>
<proteinExistence type="predicted"/>
<name>A0A1Y0ZGE9_9HYPH</name>
<dbReference type="AlphaFoldDB" id="A0A1Y0ZGE9"/>
<reference evidence="2" key="2">
    <citation type="submission" date="2015-01" db="EMBL/GenBank/DDBJ databases">
        <title>Complete genome sequence of Methylobacterium aquaticum strain 22A.</title>
        <authorList>
            <person name="Tani A."/>
            <person name="Ogura Y."/>
            <person name="Hayashi T."/>
        </authorList>
    </citation>
    <scope>NUCLEOTIDE SEQUENCE [LARGE SCALE GENOMIC DNA]</scope>
    <source>
        <strain evidence="2">MA-22A</strain>
        <plasmid evidence="2">Plasmid pMaq22A_1p DNA</plasmid>
    </source>
</reference>
<dbReference type="Proteomes" id="UP000061432">
    <property type="component" value="Plasmid pMaq22A_1p"/>
</dbReference>
<dbReference type="KEGG" id="maqu:Maq22A_1p38340"/>
<protein>
    <submittedName>
        <fullName evidence="1">Uncharacterized protein</fullName>
    </submittedName>
</protein>